<keyword evidence="7" id="KW-1185">Reference proteome</keyword>
<dbReference type="Pfam" id="PF21761">
    <property type="entry name" value="RedAm-like_C"/>
    <property type="match status" value="1"/>
</dbReference>
<dbReference type="InterPro" id="IPR013328">
    <property type="entry name" value="6PGD_dom2"/>
</dbReference>
<dbReference type="InterPro" id="IPR015815">
    <property type="entry name" value="HIBADH-related"/>
</dbReference>
<protein>
    <submittedName>
        <fullName evidence="6">NAD(P)-dependent oxidoreductase</fullName>
    </submittedName>
</protein>
<dbReference type="InterPro" id="IPR036291">
    <property type="entry name" value="NAD(P)-bd_dom_sf"/>
</dbReference>
<dbReference type="RefSeq" id="WP_166049981.1">
    <property type="nucleotide sequence ID" value="NZ_JAAMPJ010000007.1"/>
</dbReference>
<organism evidence="6 7">
    <name type="scientific">Lentzea alba</name>
    <dbReference type="NCBI Taxonomy" id="2714351"/>
    <lineage>
        <taxon>Bacteria</taxon>
        <taxon>Bacillati</taxon>
        <taxon>Actinomycetota</taxon>
        <taxon>Actinomycetes</taxon>
        <taxon>Pseudonocardiales</taxon>
        <taxon>Pseudonocardiaceae</taxon>
        <taxon>Lentzea</taxon>
    </lineage>
</organism>
<dbReference type="InterPro" id="IPR006115">
    <property type="entry name" value="6PGDH_NADP-bd"/>
</dbReference>
<dbReference type="EMBL" id="JAAMPJ010000007">
    <property type="protein sequence ID" value="NGY62497.1"/>
    <property type="molecule type" value="Genomic_DNA"/>
</dbReference>
<evidence type="ECO:0000259" key="5">
    <source>
        <dbReference type="Pfam" id="PF21761"/>
    </source>
</evidence>
<evidence type="ECO:0000256" key="3">
    <source>
        <dbReference type="SAM" id="SignalP"/>
    </source>
</evidence>
<feature type="domain" description="6-phosphogluconate dehydrogenase NADP-binding" evidence="4">
    <location>
        <begin position="11"/>
        <end position="165"/>
    </location>
</feature>
<comment type="similarity">
    <text evidence="1">Belongs to the HIBADH-related family.</text>
</comment>
<keyword evidence="2" id="KW-0560">Oxidoreductase</keyword>
<comment type="caution">
    <text evidence="6">The sequence shown here is derived from an EMBL/GenBank/DDBJ whole genome shotgun (WGS) entry which is preliminary data.</text>
</comment>
<evidence type="ECO:0000256" key="2">
    <source>
        <dbReference type="ARBA" id="ARBA00023002"/>
    </source>
</evidence>
<evidence type="ECO:0000256" key="1">
    <source>
        <dbReference type="ARBA" id="ARBA00009080"/>
    </source>
</evidence>
<feature type="domain" description="NADPH-dependent reductive aminase-like C-terminal" evidence="5">
    <location>
        <begin position="169"/>
        <end position="295"/>
    </location>
</feature>
<keyword evidence="3" id="KW-0732">Signal</keyword>
<dbReference type="PANTHER" id="PTHR43580">
    <property type="entry name" value="OXIDOREDUCTASE GLYR1-RELATED"/>
    <property type="match status" value="1"/>
</dbReference>
<dbReference type="InterPro" id="IPR048666">
    <property type="entry name" value="RedAm-like_C"/>
</dbReference>
<dbReference type="Proteomes" id="UP000481360">
    <property type="component" value="Unassembled WGS sequence"/>
</dbReference>
<dbReference type="Pfam" id="PF03446">
    <property type="entry name" value="NAD_binding_2"/>
    <property type="match status" value="1"/>
</dbReference>
<proteinExistence type="inferred from homology"/>
<evidence type="ECO:0000313" key="7">
    <source>
        <dbReference type="Proteomes" id="UP000481360"/>
    </source>
</evidence>
<dbReference type="PANTHER" id="PTHR43580:SF2">
    <property type="entry name" value="CYTOKINE-LIKE NUCLEAR FACTOR N-PAC"/>
    <property type="match status" value="1"/>
</dbReference>
<dbReference type="AlphaFoldDB" id="A0A7C9W0R7"/>
<dbReference type="GO" id="GO:0016491">
    <property type="term" value="F:oxidoreductase activity"/>
    <property type="evidence" value="ECO:0007669"/>
    <property type="project" value="UniProtKB-KW"/>
</dbReference>
<dbReference type="Gene3D" id="1.10.1040.10">
    <property type="entry name" value="N-(1-d-carboxylethyl)-l-norvaline Dehydrogenase, domain 2"/>
    <property type="match status" value="1"/>
</dbReference>
<evidence type="ECO:0000259" key="4">
    <source>
        <dbReference type="Pfam" id="PF03446"/>
    </source>
</evidence>
<dbReference type="PIRSF" id="PIRSF000103">
    <property type="entry name" value="HIBADH"/>
    <property type="match status" value="1"/>
</dbReference>
<dbReference type="SUPFAM" id="SSF51735">
    <property type="entry name" value="NAD(P)-binding Rossmann-fold domains"/>
    <property type="match status" value="1"/>
</dbReference>
<reference evidence="6 7" key="1">
    <citation type="submission" date="2020-03" db="EMBL/GenBank/DDBJ databases">
        <title>Isolation and identification of active actinomycetes.</title>
        <authorList>
            <person name="Sun X."/>
        </authorList>
    </citation>
    <scope>NUCLEOTIDE SEQUENCE [LARGE SCALE GENOMIC DNA]</scope>
    <source>
        <strain evidence="6 7">NEAU-D13</strain>
    </source>
</reference>
<dbReference type="InterPro" id="IPR051265">
    <property type="entry name" value="HIBADH-related_NP60_sf"/>
</dbReference>
<evidence type="ECO:0000313" key="6">
    <source>
        <dbReference type="EMBL" id="NGY62497.1"/>
    </source>
</evidence>
<sequence>MSNPNAAQAPVTVVGLGLMGQALAAAFLGNGHPTTVWNRSAAKADELVAKGAVLAPSVKDAVEASPLVVICVSDYDAVHELLDPVVGSLQGRTLVNMTSASSSQARGTSKWAVENKVGAYIDSAIMAIPPDVATDAAILLYSGPKSAFDEHEQTLKAVAPAGTKYLGEDHGLAALHDVALLTMMWGIENSFLHGVALLGTAGVKATEYLPLAKALGEMSLGFIEAYAAQIDSGDWPAEDSTIDTHVDAMDHLLDESKELGVNTEWPALITALGKRAIAEGHGPASYAAMVEVFRKPSA</sequence>
<gene>
    <name evidence="6" type="ORF">G7043_26595</name>
</gene>
<dbReference type="Gene3D" id="3.40.50.720">
    <property type="entry name" value="NAD(P)-binding Rossmann-like Domain"/>
    <property type="match status" value="1"/>
</dbReference>
<dbReference type="GO" id="GO:0050661">
    <property type="term" value="F:NADP binding"/>
    <property type="evidence" value="ECO:0007669"/>
    <property type="project" value="InterPro"/>
</dbReference>
<feature type="signal peptide" evidence="3">
    <location>
        <begin position="1"/>
        <end position="24"/>
    </location>
</feature>
<feature type="chain" id="PRO_5039027052" evidence="3">
    <location>
        <begin position="25"/>
        <end position="298"/>
    </location>
</feature>
<name>A0A7C9W0R7_9PSEU</name>
<accession>A0A7C9W0R7</accession>